<feature type="region of interest" description="Disordered" evidence="6">
    <location>
        <begin position="68"/>
        <end position="118"/>
    </location>
</feature>
<dbReference type="PANTHER" id="PTHR46481">
    <property type="entry name" value="ZINC FINGER BED DOMAIN-CONTAINING PROTEIN 4"/>
    <property type="match status" value="1"/>
</dbReference>
<dbReference type="PANTHER" id="PTHR46481:SF10">
    <property type="entry name" value="ZINC FINGER BED DOMAIN-CONTAINING PROTEIN 39"/>
    <property type="match status" value="1"/>
</dbReference>
<keyword evidence="7" id="KW-1185">Reference proteome</keyword>
<accession>A0A9C6XTM9</accession>
<evidence type="ECO:0000256" key="1">
    <source>
        <dbReference type="ARBA" id="ARBA00004123"/>
    </source>
</evidence>
<evidence type="ECO:0000313" key="7">
    <source>
        <dbReference type="Proteomes" id="UP000504606"/>
    </source>
</evidence>
<keyword evidence="3" id="KW-0863">Zinc-finger</keyword>
<feature type="compositionally biased region" description="Low complexity" evidence="6">
    <location>
        <begin position="99"/>
        <end position="118"/>
    </location>
</feature>
<sequence length="253" mass="28212">MVGRKKAWVRTYFDVTNLNGKKATSKCKFCEAKSSFANATRMLEHLANQCKKCPDSVKIKAQKDFKAKKSKSKGSVQIDSDSDEDNPEAMVVQKSSSVTNTSNPLANAAASSTSTSSAPAGMGKYILKTTEKQKQQLDEVLARAVYMAGQAFSTFESPYWKNAIELLRPGYEPPSSYRLRNSLLVSEYETVMDCTKEKIKSAECLAIIIDRWTNIRRENLINFIITTPEPVFLRAVPPGRNRETGQFLSNVTQ</sequence>
<dbReference type="InterPro" id="IPR052035">
    <property type="entry name" value="ZnF_BED_domain_contain"/>
</dbReference>
<protein>
    <submittedName>
        <fullName evidence="8">Uncharacterized protein LOC127751270</fullName>
    </submittedName>
</protein>
<evidence type="ECO:0000256" key="3">
    <source>
        <dbReference type="ARBA" id="ARBA00022771"/>
    </source>
</evidence>
<dbReference type="OrthoDB" id="4951847at2759"/>
<dbReference type="GO" id="GO:0005634">
    <property type="term" value="C:nucleus"/>
    <property type="evidence" value="ECO:0007669"/>
    <property type="project" value="UniProtKB-SubCell"/>
</dbReference>
<gene>
    <name evidence="8" type="primary">LOC127751270</name>
</gene>
<dbReference type="RefSeq" id="XP_052130497.1">
    <property type="nucleotide sequence ID" value="XM_052274537.1"/>
</dbReference>
<evidence type="ECO:0000256" key="6">
    <source>
        <dbReference type="SAM" id="MobiDB-lite"/>
    </source>
</evidence>
<evidence type="ECO:0000313" key="8">
    <source>
        <dbReference type="RefSeq" id="XP_052130497.1"/>
    </source>
</evidence>
<keyword evidence="5" id="KW-0539">Nucleus</keyword>
<comment type="subcellular location">
    <subcellularLocation>
        <location evidence="1">Nucleus</location>
    </subcellularLocation>
</comment>
<organism evidence="7 8">
    <name type="scientific">Frankliniella occidentalis</name>
    <name type="common">Western flower thrips</name>
    <name type="synonym">Euthrips occidentalis</name>
    <dbReference type="NCBI Taxonomy" id="133901"/>
    <lineage>
        <taxon>Eukaryota</taxon>
        <taxon>Metazoa</taxon>
        <taxon>Ecdysozoa</taxon>
        <taxon>Arthropoda</taxon>
        <taxon>Hexapoda</taxon>
        <taxon>Insecta</taxon>
        <taxon>Pterygota</taxon>
        <taxon>Neoptera</taxon>
        <taxon>Paraneoptera</taxon>
        <taxon>Thysanoptera</taxon>
        <taxon>Terebrantia</taxon>
        <taxon>Thripoidea</taxon>
        <taxon>Thripidae</taxon>
        <taxon>Frankliniella</taxon>
    </lineage>
</organism>
<evidence type="ECO:0000256" key="5">
    <source>
        <dbReference type="ARBA" id="ARBA00023242"/>
    </source>
</evidence>
<dbReference type="KEGG" id="foc:127751270"/>
<evidence type="ECO:0000256" key="4">
    <source>
        <dbReference type="ARBA" id="ARBA00022833"/>
    </source>
</evidence>
<keyword evidence="4" id="KW-0862">Zinc</keyword>
<dbReference type="Proteomes" id="UP000504606">
    <property type="component" value="Unplaced"/>
</dbReference>
<proteinExistence type="predicted"/>
<dbReference type="AlphaFoldDB" id="A0A9C6XTM9"/>
<dbReference type="GO" id="GO:0008270">
    <property type="term" value="F:zinc ion binding"/>
    <property type="evidence" value="ECO:0007669"/>
    <property type="project" value="UniProtKB-KW"/>
</dbReference>
<evidence type="ECO:0000256" key="2">
    <source>
        <dbReference type="ARBA" id="ARBA00022723"/>
    </source>
</evidence>
<reference evidence="8" key="1">
    <citation type="submission" date="2025-08" db="UniProtKB">
        <authorList>
            <consortium name="RefSeq"/>
        </authorList>
    </citation>
    <scope>IDENTIFICATION</scope>
    <source>
        <tissue evidence="8">Whole organism</tissue>
    </source>
</reference>
<keyword evidence="2" id="KW-0479">Metal-binding</keyword>
<name>A0A9C6XTM9_FRAOC</name>
<dbReference type="GeneID" id="127751270"/>